<evidence type="ECO:0000256" key="2">
    <source>
        <dbReference type="ARBA" id="ARBA00022475"/>
    </source>
</evidence>
<dbReference type="Pfam" id="PF01895">
    <property type="entry name" value="PhoU"/>
    <property type="match status" value="1"/>
</dbReference>
<keyword evidence="5 6" id="KW-0472">Membrane</keyword>
<dbReference type="EMBL" id="JBHSGO010000005">
    <property type="protein sequence ID" value="MFC4665082.1"/>
    <property type="molecule type" value="Genomic_DNA"/>
</dbReference>
<evidence type="ECO:0000256" key="5">
    <source>
        <dbReference type="ARBA" id="ARBA00023136"/>
    </source>
</evidence>
<keyword evidence="4 6" id="KW-1133">Transmembrane helix</keyword>
<dbReference type="InterPro" id="IPR026022">
    <property type="entry name" value="PhoU_dom"/>
</dbReference>
<evidence type="ECO:0000256" key="3">
    <source>
        <dbReference type="ARBA" id="ARBA00022692"/>
    </source>
</evidence>
<dbReference type="InterPro" id="IPR004633">
    <property type="entry name" value="NaPi_cotrn-rel/YqeW-like"/>
</dbReference>
<dbReference type="NCBIfam" id="TIGR00704">
    <property type="entry name" value="NaPi_cotrn_rel"/>
    <property type="match status" value="1"/>
</dbReference>
<proteinExistence type="predicted"/>
<evidence type="ECO:0000313" key="8">
    <source>
        <dbReference type="EMBL" id="MFC4665082.1"/>
    </source>
</evidence>
<comment type="subcellular location">
    <subcellularLocation>
        <location evidence="1">Cell membrane</location>
        <topology evidence="1">Multi-pass membrane protein</topology>
    </subcellularLocation>
</comment>
<feature type="domain" description="PhoU" evidence="7">
    <location>
        <begin position="408"/>
        <end position="493"/>
    </location>
</feature>
<dbReference type="Gene3D" id="1.20.58.220">
    <property type="entry name" value="Phosphate transport system protein phou homolog 2, domain 2"/>
    <property type="match status" value="1"/>
</dbReference>
<evidence type="ECO:0000313" key="9">
    <source>
        <dbReference type="Proteomes" id="UP001596020"/>
    </source>
</evidence>
<keyword evidence="2" id="KW-1003">Cell membrane</keyword>
<feature type="transmembrane region" description="Helical" evidence="6">
    <location>
        <begin position="50"/>
        <end position="75"/>
    </location>
</feature>
<sequence length="605" mass="67967">MEYSFLDLLTLVGSLGVFLYGMKIMSEGLQKIAGERMRTILSVMTSNRFLGVFTGILITALIQSSSATTLMVVSFVNAGLLSLAQSISVIMGANVGTTVTAWIISLFGFKVDIGTFALPLVAFCIPLLFSKKSTWKNWGEFIMGFSLLFLGLGFLKDSMPDLQSNPQILAFLQDYTNMGYGSVFLFLMIGTIMTIVVQSSSATVAITLIMCSKGWIPFEMATAMVLGENIGTTITANLAALGANTNAKRAALAHLLFNIFGVIWVLILFYPFNSMIVHISEYFGQGDPNALFKEVGRLSQHYDADTMSKIVSGALNSQPQFAAINAQLTSLSVVVSMGLALFHTMFNICNVLVMIWFVKFYVMICNKLIPAKKGSKDEDPHLQFVSFGMLSTSELNLLQVRQEVRTYGVRVARMLSMDEQLLVEKNKEQFTSVFNRIEKYENICDRMEVEIAKYLNKLSEGRLSSEAKEEVRVYLRVISEIESIGDACFNIARGIRRRNEGKSVFSKELNDQIKAMFALCYRAIDRMNEVLELNEFSTEDARISYDIENEINNLRDRLKLKNMEDMQNKLYEYQDAVYYMDIVDECEKFGDYVLNVVQALVEKKI</sequence>
<feature type="transmembrane region" description="Helical" evidence="6">
    <location>
        <begin position="183"/>
        <end position="210"/>
    </location>
</feature>
<dbReference type="RefSeq" id="WP_380076892.1">
    <property type="nucleotide sequence ID" value="NZ_JBHSGO010000005.1"/>
</dbReference>
<dbReference type="NCBIfam" id="NF037997">
    <property type="entry name" value="Na_Pi_symport"/>
    <property type="match status" value="1"/>
</dbReference>
<reference evidence="9" key="1">
    <citation type="journal article" date="2019" name="Int. J. Syst. Evol. Microbiol.">
        <title>The Global Catalogue of Microorganisms (GCM) 10K type strain sequencing project: providing services to taxonomists for standard genome sequencing and annotation.</title>
        <authorList>
            <consortium name="The Broad Institute Genomics Platform"/>
            <consortium name="The Broad Institute Genome Sequencing Center for Infectious Disease"/>
            <person name="Wu L."/>
            <person name="Ma J."/>
        </authorList>
    </citation>
    <scope>NUCLEOTIDE SEQUENCE [LARGE SCALE GENOMIC DNA]</scope>
    <source>
        <strain evidence="9">CGMCC 4.7357</strain>
    </source>
</reference>
<keyword evidence="9" id="KW-1185">Reference proteome</keyword>
<dbReference type="PANTHER" id="PTHR10010:SF46">
    <property type="entry name" value="SODIUM-DEPENDENT PHOSPHATE TRANSPORT PROTEIN 2B"/>
    <property type="match status" value="1"/>
</dbReference>
<accession>A0ABV9K4L8</accession>
<feature type="transmembrane region" description="Helical" evidence="6">
    <location>
        <begin position="340"/>
        <end position="362"/>
    </location>
</feature>
<evidence type="ECO:0000259" key="7">
    <source>
        <dbReference type="Pfam" id="PF01895"/>
    </source>
</evidence>
<dbReference type="Proteomes" id="UP001596020">
    <property type="component" value="Unassembled WGS sequence"/>
</dbReference>
<evidence type="ECO:0000256" key="6">
    <source>
        <dbReference type="SAM" id="Phobius"/>
    </source>
</evidence>
<keyword evidence="3 6" id="KW-0812">Transmembrane</keyword>
<organism evidence="8 9">
    <name type="scientific">Falsiporphyromonas endometrii</name>
    <dbReference type="NCBI Taxonomy" id="1387297"/>
    <lineage>
        <taxon>Bacteria</taxon>
        <taxon>Pseudomonadati</taxon>
        <taxon>Bacteroidota</taxon>
        <taxon>Bacteroidia</taxon>
        <taxon>Bacteroidales</taxon>
        <taxon>Porphyromonadaceae</taxon>
        <taxon>Falsiporphyromonas</taxon>
    </lineage>
</organism>
<evidence type="ECO:0000256" key="4">
    <source>
        <dbReference type="ARBA" id="ARBA00022989"/>
    </source>
</evidence>
<gene>
    <name evidence="8" type="ORF">ACFO3G_00325</name>
</gene>
<dbReference type="SUPFAM" id="SSF109755">
    <property type="entry name" value="PhoU-like"/>
    <property type="match status" value="1"/>
</dbReference>
<feature type="transmembrane region" description="Helical" evidence="6">
    <location>
        <begin position="251"/>
        <end position="272"/>
    </location>
</feature>
<evidence type="ECO:0000256" key="1">
    <source>
        <dbReference type="ARBA" id="ARBA00004651"/>
    </source>
</evidence>
<dbReference type="PANTHER" id="PTHR10010">
    <property type="entry name" value="SOLUTE CARRIER FAMILY 34 SODIUM PHOSPHATE , MEMBER 2-RELATED"/>
    <property type="match status" value="1"/>
</dbReference>
<protein>
    <submittedName>
        <fullName evidence="8">Na/Pi cotransporter family protein</fullName>
    </submittedName>
</protein>
<feature type="transmembrane region" description="Helical" evidence="6">
    <location>
        <begin position="137"/>
        <end position="155"/>
    </location>
</feature>
<name>A0ABV9K4L8_9PORP</name>
<dbReference type="Pfam" id="PF02690">
    <property type="entry name" value="Na_Pi_cotrans"/>
    <property type="match status" value="2"/>
</dbReference>
<dbReference type="InterPro" id="IPR003841">
    <property type="entry name" value="Na/Pi_transpt"/>
</dbReference>
<dbReference type="InterPro" id="IPR038078">
    <property type="entry name" value="PhoU-like_sf"/>
</dbReference>
<comment type="caution">
    <text evidence="8">The sequence shown here is derived from an EMBL/GenBank/DDBJ whole genome shotgun (WGS) entry which is preliminary data.</text>
</comment>